<dbReference type="Gene3D" id="1.25.10.10">
    <property type="entry name" value="Leucine-rich Repeat Variant"/>
    <property type="match status" value="1"/>
</dbReference>
<dbReference type="SUPFAM" id="SSF48371">
    <property type="entry name" value="ARM repeat"/>
    <property type="match status" value="1"/>
</dbReference>
<reference evidence="1" key="1">
    <citation type="submission" date="2015-12" db="EMBL/GenBank/DDBJ databases">
        <title>De novo transcriptome assembly of four potential Pierce s Disease insect vectors from Arizona vineyards.</title>
        <authorList>
            <person name="Tassone E.E."/>
        </authorList>
    </citation>
    <scope>NUCLEOTIDE SEQUENCE</scope>
</reference>
<dbReference type="InterPro" id="IPR011989">
    <property type="entry name" value="ARM-like"/>
</dbReference>
<evidence type="ECO:0008006" key="2">
    <source>
        <dbReference type="Google" id="ProtNLM"/>
    </source>
</evidence>
<accession>A0A1B6C518</accession>
<proteinExistence type="predicted"/>
<dbReference type="InterPro" id="IPR016024">
    <property type="entry name" value="ARM-type_fold"/>
</dbReference>
<name>A0A1B6C518_9HEMI</name>
<dbReference type="PANTHER" id="PTHR16356:SF1">
    <property type="entry name" value="TRANSMEMBRANE AND COILED-COIL DOMAIN-CONTAINING PROTEIN 6"/>
    <property type="match status" value="1"/>
</dbReference>
<sequence length="355" mass="39672">MEASDSGSIREMFRSENKIRRNVDRNKNVCDKRNIDPKEEVDKLGRVLSQEEIKTICENLKKKSSININDLALLKLSFIQNCDNISLFFGIEGALSSLVTLLIGTNSIYQIAAADCLCNLSLDISNLKGCIQIAKAAGIYLISYLQGLHYNLMNSCLLALGNLAASDTQCWEILRSQGLLNSLLHLLKLRPPTVIENALYAIVQFLKVGLYHLGYEELQKLSAEIINEFFQNPSPNCCTALYLISCSESCESLLLEKNVVHHCLNIIEDCVVNADSVKSITSLIRTIANIIPERSGTVVVYLTFHWTRLSKIVECLLNSSYSHFKPELAWLIGNILNHSSGKGLESNCYKLFSLF</sequence>
<dbReference type="PANTHER" id="PTHR16356">
    <property type="entry name" value="TRANSMEMBRANE AND COILED-COIL DOMAIN-CONTAINING PROTEIN 6 TMCO6"/>
    <property type="match status" value="1"/>
</dbReference>
<dbReference type="AlphaFoldDB" id="A0A1B6C518"/>
<evidence type="ECO:0000313" key="1">
    <source>
        <dbReference type="EMBL" id="JAS08484.1"/>
    </source>
</evidence>
<dbReference type="EMBL" id="GEDC01028814">
    <property type="protein sequence ID" value="JAS08484.1"/>
    <property type="molecule type" value="Transcribed_RNA"/>
</dbReference>
<gene>
    <name evidence="1" type="ORF">g.6615</name>
</gene>
<organism evidence="1">
    <name type="scientific">Clastoptera arizonana</name>
    <name type="common">Arizona spittle bug</name>
    <dbReference type="NCBI Taxonomy" id="38151"/>
    <lineage>
        <taxon>Eukaryota</taxon>
        <taxon>Metazoa</taxon>
        <taxon>Ecdysozoa</taxon>
        <taxon>Arthropoda</taxon>
        <taxon>Hexapoda</taxon>
        <taxon>Insecta</taxon>
        <taxon>Pterygota</taxon>
        <taxon>Neoptera</taxon>
        <taxon>Paraneoptera</taxon>
        <taxon>Hemiptera</taxon>
        <taxon>Auchenorrhyncha</taxon>
        <taxon>Cercopoidea</taxon>
        <taxon>Clastopteridae</taxon>
        <taxon>Clastoptera</taxon>
    </lineage>
</organism>
<protein>
    <recommendedName>
        <fullName evidence="2">IBB domain-containing protein</fullName>
    </recommendedName>
</protein>